<name>A0ABP3HMR1_9ACTN</name>
<dbReference type="PANTHER" id="PTHR10584:SF166">
    <property type="entry name" value="RIBOKINASE"/>
    <property type="match status" value="1"/>
</dbReference>
<feature type="compositionally biased region" description="Gly residues" evidence="3">
    <location>
        <begin position="244"/>
        <end position="262"/>
    </location>
</feature>
<evidence type="ECO:0000313" key="5">
    <source>
        <dbReference type="EMBL" id="GAA0372320.1"/>
    </source>
</evidence>
<feature type="compositionally biased region" description="Basic and acidic residues" evidence="3">
    <location>
        <begin position="223"/>
        <end position="243"/>
    </location>
</feature>
<dbReference type="InterPro" id="IPR029056">
    <property type="entry name" value="Ribokinase-like"/>
</dbReference>
<keyword evidence="1" id="KW-0808">Transferase</keyword>
<evidence type="ECO:0000256" key="3">
    <source>
        <dbReference type="SAM" id="MobiDB-lite"/>
    </source>
</evidence>
<organism evidence="5 6">
    <name type="scientific">Actinoallomurus spadix</name>
    <dbReference type="NCBI Taxonomy" id="79912"/>
    <lineage>
        <taxon>Bacteria</taxon>
        <taxon>Bacillati</taxon>
        <taxon>Actinomycetota</taxon>
        <taxon>Actinomycetes</taxon>
        <taxon>Streptosporangiales</taxon>
        <taxon>Thermomonosporaceae</taxon>
        <taxon>Actinoallomurus</taxon>
    </lineage>
</organism>
<keyword evidence="6" id="KW-1185">Reference proteome</keyword>
<reference evidence="6" key="1">
    <citation type="journal article" date="2019" name="Int. J. Syst. Evol. Microbiol.">
        <title>The Global Catalogue of Microorganisms (GCM) 10K type strain sequencing project: providing services to taxonomists for standard genome sequencing and annotation.</title>
        <authorList>
            <consortium name="The Broad Institute Genomics Platform"/>
            <consortium name="The Broad Institute Genome Sequencing Center for Infectious Disease"/>
            <person name="Wu L."/>
            <person name="Ma J."/>
        </authorList>
    </citation>
    <scope>NUCLEOTIDE SEQUENCE [LARGE SCALE GENOMIC DNA]</scope>
    <source>
        <strain evidence="6">JCM 3146</strain>
    </source>
</reference>
<dbReference type="InterPro" id="IPR011611">
    <property type="entry name" value="PfkB_dom"/>
</dbReference>
<dbReference type="PANTHER" id="PTHR10584">
    <property type="entry name" value="SUGAR KINASE"/>
    <property type="match status" value="1"/>
</dbReference>
<keyword evidence="2" id="KW-0418">Kinase</keyword>
<evidence type="ECO:0000256" key="1">
    <source>
        <dbReference type="ARBA" id="ARBA00022679"/>
    </source>
</evidence>
<evidence type="ECO:0000259" key="4">
    <source>
        <dbReference type="Pfam" id="PF00294"/>
    </source>
</evidence>
<proteinExistence type="predicted"/>
<comment type="caution">
    <text evidence="5">The sequence shown here is derived from an EMBL/GenBank/DDBJ whole genome shotgun (WGS) entry which is preliminary data.</text>
</comment>
<feature type="domain" description="Carbohydrate kinase PfkB" evidence="4">
    <location>
        <begin position="270"/>
        <end position="350"/>
    </location>
</feature>
<protein>
    <recommendedName>
        <fullName evidence="4">Carbohydrate kinase PfkB domain-containing protein</fullName>
    </recommendedName>
</protein>
<dbReference type="Proteomes" id="UP001501822">
    <property type="component" value="Unassembled WGS sequence"/>
</dbReference>
<sequence length="375" mass="36585">MTATARRSGAPDLLVVGDANPDVLVSGAPETPPAGQAETLVDSGTLALGGSAAIVAHGAARLGLSTALVAMVGRDAAGDFVLDTLSAAGVDISGCTRHDSLPTALTVCLNRPDGDRAILTAPGCLPAFGPEHVPDLTARHVHAASYFLQPRLAAGLPRLLADAAAGGASTSLDTNDDPAGTWRLAPGLAAACTFLLPNEAEALALAGALGAQGAAEPAGALRGRGDEVLRGRGDGALGERGDRGPGGPAGTPGGAGDRGPGGLDDALGILRAAGPVPVVKRGRHGAVARIGAQDVTARGPEVVPVDTVGAGDGFDAGFLAGWLDSGDLPQALAWGCACGALSTRAAGGTAAQAGRDEATALAARVEIGVKPLTTA</sequence>
<dbReference type="InterPro" id="IPR002173">
    <property type="entry name" value="Carboh/pur_kinase_PfkB_CS"/>
</dbReference>
<dbReference type="SUPFAM" id="SSF53613">
    <property type="entry name" value="Ribokinase-like"/>
    <property type="match status" value="1"/>
</dbReference>
<dbReference type="RefSeq" id="WP_343887034.1">
    <property type="nucleotide sequence ID" value="NZ_BAAABM010000073.1"/>
</dbReference>
<dbReference type="EMBL" id="BAAABM010000073">
    <property type="protein sequence ID" value="GAA0372320.1"/>
    <property type="molecule type" value="Genomic_DNA"/>
</dbReference>
<dbReference type="Gene3D" id="3.40.1190.20">
    <property type="match status" value="1"/>
</dbReference>
<accession>A0ABP3HMR1</accession>
<dbReference type="Pfam" id="PF00294">
    <property type="entry name" value="PfkB"/>
    <property type="match status" value="2"/>
</dbReference>
<evidence type="ECO:0000313" key="6">
    <source>
        <dbReference type="Proteomes" id="UP001501822"/>
    </source>
</evidence>
<feature type="region of interest" description="Disordered" evidence="3">
    <location>
        <begin position="216"/>
        <end position="262"/>
    </location>
</feature>
<evidence type="ECO:0000256" key="2">
    <source>
        <dbReference type="ARBA" id="ARBA00022777"/>
    </source>
</evidence>
<feature type="domain" description="Carbohydrate kinase PfkB" evidence="4">
    <location>
        <begin position="13"/>
        <end position="210"/>
    </location>
</feature>
<gene>
    <name evidence="5" type="ORF">GCM10010151_72830</name>
</gene>
<dbReference type="PROSITE" id="PS00584">
    <property type="entry name" value="PFKB_KINASES_2"/>
    <property type="match status" value="1"/>
</dbReference>